<comment type="caution">
    <text evidence="1">The sequence shown here is derived from an EMBL/GenBank/DDBJ whole genome shotgun (WGS) entry which is preliminary data.</text>
</comment>
<accession>A0A6I4HJ14</accession>
<dbReference type="Pfam" id="PF09393">
    <property type="entry name" value="DUF2001"/>
    <property type="match status" value="1"/>
</dbReference>
<sequence>MSFLNAGDVISGREGTAFMTIDGRNVPMFFLKNIEATVELVKTEVPVLGKRMNQQKVTGANGTGSMTIHKVTSEFAQIGINYLKSGKIPMITIKVTNEDPASTIGRQSTLLKDVIFDSVVIAKLDIESETLDEDVDFTFADADLLDMFTTPKLG</sequence>
<dbReference type="RefSeq" id="WP_002370824.1">
    <property type="nucleotide sequence ID" value="NZ_WPIP01000013.1"/>
</dbReference>
<dbReference type="InterPro" id="IPR018989">
    <property type="entry name" value="DUF2001"/>
</dbReference>
<dbReference type="Gene3D" id="2.30.110.40">
    <property type="entry name" value="Phage tail tube protein"/>
    <property type="match status" value="1"/>
</dbReference>
<dbReference type="InterPro" id="IPR038628">
    <property type="entry name" value="XkdM-like_sf"/>
</dbReference>
<proteinExistence type="predicted"/>
<dbReference type="EMBL" id="WPIP01000013">
    <property type="protein sequence ID" value="MVM90487.1"/>
    <property type="molecule type" value="Genomic_DNA"/>
</dbReference>
<dbReference type="SUPFAM" id="SSF69279">
    <property type="entry name" value="Phage tail proteins"/>
    <property type="match status" value="1"/>
</dbReference>
<dbReference type="AlphaFoldDB" id="A0A6I4HJ14"/>
<organism evidence="1 2">
    <name type="scientific">Acinetobacter baumannii</name>
    <dbReference type="NCBI Taxonomy" id="470"/>
    <lineage>
        <taxon>Bacteria</taxon>
        <taxon>Pseudomonadati</taxon>
        <taxon>Pseudomonadota</taxon>
        <taxon>Gammaproteobacteria</taxon>
        <taxon>Moraxellales</taxon>
        <taxon>Moraxellaceae</taxon>
        <taxon>Acinetobacter</taxon>
        <taxon>Acinetobacter calcoaceticus/baumannii complex</taxon>
    </lineage>
</organism>
<protein>
    <submittedName>
        <fullName evidence="1">Phage portal protein</fullName>
    </submittedName>
</protein>
<evidence type="ECO:0000313" key="2">
    <source>
        <dbReference type="Proteomes" id="UP000439424"/>
    </source>
</evidence>
<gene>
    <name evidence="1" type="ORF">GNY86_03040</name>
</gene>
<dbReference type="Proteomes" id="UP000439424">
    <property type="component" value="Unassembled WGS sequence"/>
</dbReference>
<reference evidence="1 2" key="1">
    <citation type="submission" date="2019-11" db="EMBL/GenBank/DDBJ databases">
        <title>Multidrug-resistant Acinetobacter baumannii moving toward extensively drug-resistant over fifteen years in South of Brazil.</title>
        <authorList>
            <person name="Fedrigo N.H."/>
            <person name="Cerdeira L."/>
            <person name="Fuga B."/>
            <person name="Marini P.V.B."/>
            <person name="Shinohara D.R."/>
            <person name="Carrara-Marroni F.E."/>
            <person name="Lincopan N."/>
            <person name="Tognim M.C.B."/>
        </authorList>
    </citation>
    <scope>NUCLEOTIDE SEQUENCE [LARGE SCALE GENOMIC DNA]</scope>
    <source>
        <strain evidence="1 2">Ac576</strain>
    </source>
</reference>
<name>A0A6I4HJ14_ACIBA</name>
<evidence type="ECO:0000313" key="1">
    <source>
        <dbReference type="EMBL" id="MVM90487.1"/>
    </source>
</evidence>